<feature type="domain" description="CBM2" evidence="14">
    <location>
        <begin position="35"/>
        <end position="142"/>
    </location>
</feature>
<dbReference type="InterPro" id="IPR036116">
    <property type="entry name" value="FN3_sf"/>
</dbReference>
<evidence type="ECO:0000256" key="6">
    <source>
        <dbReference type="ARBA" id="ARBA00023024"/>
    </source>
</evidence>
<dbReference type="InterPro" id="IPR001223">
    <property type="entry name" value="Glyco_hydro18_cat"/>
</dbReference>
<dbReference type="Pfam" id="PF00041">
    <property type="entry name" value="fn3"/>
    <property type="match status" value="1"/>
</dbReference>
<keyword evidence="17" id="KW-1185">Reference proteome</keyword>
<keyword evidence="6" id="KW-0146">Chitin degradation</keyword>
<dbReference type="InterPro" id="IPR018366">
    <property type="entry name" value="CBM2_CS"/>
</dbReference>
<dbReference type="PROSITE" id="PS00561">
    <property type="entry name" value="CBM2_A"/>
    <property type="match status" value="1"/>
</dbReference>
<dbReference type="InterPro" id="IPR050314">
    <property type="entry name" value="Glycosyl_Hydrlase_18"/>
</dbReference>
<evidence type="ECO:0000256" key="2">
    <source>
        <dbReference type="ARBA" id="ARBA00009121"/>
    </source>
</evidence>
<dbReference type="PROSITE" id="PS51173">
    <property type="entry name" value="CBM2"/>
    <property type="match status" value="1"/>
</dbReference>
<dbReference type="PANTHER" id="PTHR11177">
    <property type="entry name" value="CHITINASE"/>
    <property type="match status" value="1"/>
</dbReference>
<evidence type="ECO:0000256" key="12">
    <source>
        <dbReference type="SAM" id="SignalP"/>
    </source>
</evidence>
<keyword evidence="7" id="KW-0119">Carbohydrate metabolism</keyword>
<dbReference type="PROSITE" id="PS01095">
    <property type="entry name" value="GH18_1"/>
    <property type="match status" value="1"/>
</dbReference>
<dbReference type="SMART" id="SM00060">
    <property type="entry name" value="FN3"/>
    <property type="match status" value="1"/>
</dbReference>
<proteinExistence type="inferred from homology"/>
<dbReference type="InterPro" id="IPR011583">
    <property type="entry name" value="Chitinase_II/V-like_cat"/>
</dbReference>
<dbReference type="Gene3D" id="3.10.50.10">
    <property type="match status" value="1"/>
</dbReference>
<evidence type="ECO:0000259" key="15">
    <source>
        <dbReference type="PROSITE" id="PS51910"/>
    </source>
</evidence>
<dbReference type="Pfam" id="PF00553">
    <property type="entry name" value="CBM_2"/>
    <property type="match status" value="1"/>
</dbReference>
<keyword evidence="9" id="KW-0624">Polysaccharide degradation</keyword>
<dbReference type="SMART" id="SM00637">
    <property type="entry name" value="CBD_II"/>
    <property type="match status" value="1"/>
</dbReference>
<dbReference type="Gene3D" id="3.20.20.80">
    <property type="entry name" value="Glycosidases"/>
    <property type="match status" value="1"/>
</dbReference>
<dbReference type="Gene3D" id="2.60.40.10">
    <property type="entry name" value="Immunoglobulins"/>
    <property type="match status" value="1"/>
</dbReference>
<feature type="signal peptide" evidence="12">
    <location>
        <begin position="1"/>
        <end position="38"/>
    </location>
</feature>
<feature type="region of interest" description="Disordered" evidence="11">
    <location>
        <begin position="218"/>
        <end position="247"/>
    </location>
</feature>
<keyword evidence="4 12" id="KW-0732">Signal</keyword>
<dbReference type="InterPro" id="IPR029070">
    <property type="entry name" value="Chitinase_insertion_sf"/>
</dbReference>
<feature type="compositionally biased region" description="Polar residues" evidence="11">
    <location>
        <begin position="222"/>
        <end position="232"/>
    </location>
</feature>
<evidence type="ECO:0000256" key="1">
    <source>
        <dbReference type="ARBA" id="ARBA00000822"/>
    </source>
</evidence>
<dbReference type="InterPro" id="IPR001579">
    <property type="entry name" value="Glyco_hydro_18_chit_AS"/>
</dbReference>
<feature type="chain" id="PRO_5047463966" description="chitinase" evidence="12">
    <location>
        <begin position="39"/>
        <end position="618"/>
    </location>
</feature>
<name>A0ABW7PP81_9ACTN</name>
<evidence type="ECO:0000256" key="3">
    <source>
        <dbReference type="ARBA" id="ARBA00012729"/>
    </source>
</evidence>
<evidence type="ECO:0000256" key="4">
    <source>
        <dbReference type="ARBA" id="ARBA00022729"/>
    </source>
</evidence>
<accession>A0ABW7PP81</accession>
<dbReference type="PROSITE" id="PS50853">
    <property type="entry name" value="FN3"/>
    <property type="match status" value="1"/>
</dbReference>
<dbReference type="GO" id="GO:0016787">
    <property type="term" value="F:hydrolase activity"/>
    <property type="evidence" value="ECO:0007669"/>
    <property type="project" value="UniProtKB-KW"/>
</dbReference>
<keyword evidence="5 10" id="KW-0378">Hydrolase</keyword>
<dbReference type="SUPFAM" id="SSF54556">
    <property type="entry name" value="Chitinase insertion domain"/>
    <property type="match status" value="1"/>
</dbReference>
<evidence type="ECO:0000256" key="9">
    <source>
        <dbReference type="ARBA" id="ARBA00023326"/>
    </source>
</evidence>
<organism evidence="16 17">
    <name type="scientific">Streptomyces racemochromogenes</name>
    <dbReference type="NCBI Taxonomy" id="67353"/>
    <lineage>
        <taxon>Bacteria</taxon>
        <taxon>Bacillati</taxon>
        <taxon>Actinomycetota</taxon>
        <taxon>Actinomycetes</taxon>
        <taxon>Kitasatosporales</taxon>
        <taxon>Streptomycetaceae</taxon>
        <taxon>Streptomyces</taxon>
    </lineage>
</organism>
<dbReference type="EC" id="3.2.1.14" evidence="3"/>
<evidence type="ECO:0000256" key="5">
    <source>
        <dbReference type="ARBA" id="ARBA00022801"/>
    </source>
</evidence>
<comment type="similarity">
    <text evidence="2">Belongs to the glycosyl hydrolase 18 family. Chitinase class II subfamily.</text>
</comment>
<dbReference type="InterPro" id="IPR001919">
    <property type="entry name" value="CBD2"/>
</dbReference>
<dbReference type="SUPFAM" id="SSF51445">
    <property type="entry name" value="(Trans)glycosidases"/>
    <property type="match status" value="1"/>
</dbReference>
<dbReference type="PROSITE" id="PS51910">
    <property type="entry name" value="GH18_2"/>
    <property type="match status" value="1"/>
</dbReference>
<evidence type="ECO:0000256" key="8">
    <source>
        <dbReference type="ARBA" id="ARBA00023295"/>
    </source>
</evidence>
<feature type="domain" description="GH18" evidence="15">
    <location>
        <begin position="250"/>
        <end position="618"/>
    </location>
</feature>
<gene>
    <name evidence="16" type="ORF">WDV06_34800</name>
</gene>
<dbReference type="InterPro" id="IPR012291">
    <property type="entry name" value="CBM2_carb-bd_dom_sf"/>
</dbReference>
<dbReference type="Proteomes" id="UP001610631">
    <property type="component" value="Unassembled WGS sequence"/>
</dbReference>
<feature type="region of interest" description="Disordered" evidence="11">
    <location>
        <begin position="138"/>
        <end position="161"/>
    </location>
</feature>
<keyword evidence="8 10" id="KW-0326">Glycosidase</keyword>
<evidence type="ECO:0000259" key="14">
    <source>
        <dbReference type="PROSITE" id="PS51173"/>
    </source>
</evidence>
<dbReference type="SMART" id="SM00636">
    <property type="entry name" value="Glyco_18"/>
    <property type="match status" value="1"/>
</dbReference>
<dbReference type="Gene3D" id="2.60.40.290">
    <property type="match status" value="1"/>
</dbReference>
<feature type="domain" description="Fibronectin type-III" evidence="13">
    <location>
        <begin position="152"/>
        <end position="237"/>
    </location>
</feature>
<dbReference type="Pfam" id="PF00704">
    <property type="entry name" value="Glyco_hydro_18"/>
    <property type="match status" value="1"/>
</dbReference>
<dbReference type="SUPFAM" id="SSF49265">
    <property type="entry name" value="Fibronectin type III"/>
    <property type="match status" value="1"/>
</dbReference>
<evidence type="ECO:0000259" key="13">
    <source>
        <dbReference type="PROSITE" id="PS50853"/>
    </source>
</evidence>
<evidence type="ECO:0000313" key="16">
    <source>
        <dbReference type="EMBL" id="MFH7600229.1"/>
    </source>
</evidence>
<evidence type="ECO:0000313" key="17">
    <source>
        <dbReference type="Proteomes" id="UP001610631"/>
    </source>
</evidence>
<sequence>MSTAPPRRIPLFRRLAATAAALALPVAGLIGLAGPAQAAASATATYTKVSDWGTGFEGKWTVKNTGTSALSSWTVEWDYPAGTQVTSAWDATVTSSGTHWTAKNVGWNGTLAPGATVSFGFNGSGPGAPSGCKVNGGSCEGGTTPTDNPPSAPGTPTVSGLTENALTLSWPAATDDKGVKNYDVYRNGTKLTTVTGTTHGDSGLTKGTTYTYTVTARDTADQTGPSSAPLSVTTPGGGTDPGPGPDPGARVKLGYFTDWGVYQRNYHVKNLVTSGTAAKITHINYAFGNVQNGKCTIGDSYADYDKAYTADQSVDGVADTWDQPLRGNFNQLRKLKAKYPNIKVVYSFGGWTWSGGFGQAAQNPAAFAQSCYDLVEDPRWADVFDGIDIDWEYPNACGLSCDTSGAAAFKNLMSALRAKFGSANLVTAAISADGSNGGKLDLADYAGAAPYVDFYNVMTYDFFGAWDAKGPTAPHSLLTSYTGIPIAGFNSEAAITKLKGKGIPGSKLNLGIGFYGRGWTGVTQDAPGGTATGPAPGTYEQGIEDYKVLKTSCPTTGTVAGTAYAKCGSNWWSYDTPATIAGKMTWLKNQGLKGAFFWEFSGDTAGGELANAIHTGLQ</sequence>
<dbReference type="InterPro" id="IPR017853">
    <property type="entry name" value="GH"/>
</dbReference>
<dbReference type="SUPFAM" id="SSF49384">
    <property type="entry name" value="Carbohydrate-binding domain"/>
    <property type="match status" value="1"/>
</dbReference>
<dbReference type="InterPro" id="IPR003961">
    <property type="entry name" value="FN3_dom"/>
</dbReference>
<evidence type="ECO:0000256" key="7">
    <source>
        <dbReference type="ARBA" id="ARBA00023277"/>
    </source>
</evidence>
<dbReference type="RefSeq" id="WP_395513824.1">
    <property type="nucleotide sequence ID" value="NZ_JBBDHD010000197.1"/>
</dbReference>
<dbReference type="InterPro" id="IPR013783">
    <property type="entry name" value="Ig-like_fold"/>
</dbReference>
<reference evidence="16 17" key="1">
    <citation type="submission" date="2024-03" db="EMBL/GenBank/DDBJ databases">
        <title>Whole genome sequencing of Streptomyces racemochromogenes, to identify antimicrobial biosynthetic gene clusters.</title>
        <authorList>
            <person name="Suryawanshi P."/>
            <person name="Krishnaraj P.U."/>
            <person name="Arun Y.P."/>
            <person name="Suryawanshi M.P."/>
            <person name="Rakshit O."/>
        </authorList>
    </citation>
    <scope>NUCLEOTIDE SEQUENCE [LARGE SCALE GENOMIC DNA]</scope>
    <source>
        <strain evidence="16 17">AUDT626</strain>
    </source>
</reference>
<dbReference type="CDD" id="cd06548">
    <property type="entry name" value="GH18_chitinase"/>
    <property type="match status" value="1"/>
</dbReference>
<comment type="caution">
    <text evidence="16">The sequence shown here is derived from an EMBL/GenBank/DDBJ whole genome shotgun (WGS) entry which is preliminary data.</text>
</comment>
<dbReference type="InterPro" id="IPR008965">
    <property type="entry name" value="CBM2/CBM3_carb-bd_dom_sf"/>
</dbReference>
<dbReference type="EMBL" id="JBBDHD010000197">
    <property type="protein sequence ID" value="MFH7600229.1"/>
    <property type="molecule type" value="Genomic_DNA"/>
</dbReference>
<evidence type="ECO:0000256" key="11">
    <source>
        <dbReference type="SAM" id="MobiDB-lite"/>
    </source>
</evidence>
<evidence type="ECO:0000256" key="10">
    <source>
        <dbReference type="RuleBase" id="RU000489"/>
    </source>
</evidence>
<dbReference type="CDD" id="cd00063">
    <property type="entry name" value="FN3"/>
    <property type="match status" value="1"/>
</dbReference>
<dbReference type="PANTHER" id="PTHR11177:SF317">
    <property type="entry name" value="CHITINASE 12-RELATED"/>
    <property type="match status" value="1"/>
</dbReference>
<comment type="catalytic activity">
    <reaction evidence="1">
        <text>Random endo-hydrolysis of N-acetyl-beta-D-glucosaminide (1-&gt;4)-beta-linkages in chitin and chitodextrins.</text>
        <dbReference type="EC" id="3.2.1.14"/>
    </reaction>
</comment>
<protein>
    <recommendedName>
        <fullName evidence="3">chitinase</fullName>
        <ecNumber evidence="3">3.2.1.14</ecNumber>
    </recommendedName>
</protein>